<dbReference type="GO" id="GO:0006749">
    <property type="term" value="P:glutathione metabolic process"/>
    <property type="evidence" value="ECO:0007669"/>
    <property type="project" value="TreeGrafter"/>
</dbReference>
<proteinExistence type="predicted"/>
<dbReference type="PANTHER" id="PTHR42673">
    <property type="entry name" value="MALEYLACETOACETATE ISOMERASE"/>
    <property type="match status" value="1"/>
</dbReference>
<dbReference type="InterPro" id="IPR004045">
    <property type="entry name" value="Glutathione_S-Trfase_N"/>
</dbReference>
<feature type="domain" description="GST C-terminal" evidence="2">
    <location>
        <begin position="89"/>
        <end position="221"/>
    </location>
</feature>
<dbReference type="PROSITE" id="PS50404">
    <property type="entry name" value="GST_NTER"/>
    <property type="match status" value="1"/>
</dbReference>
<dbReference type="EMBL" id="SNXY01000006">
    <property type="protein sequence ID" value="TDP86616.1"/>
    <property type="molecule type" value="Genomic_DNA"/>
</dbReference>
<dbReference type="InterPro" id="IPR036282">
    <property type="entry name" value="Glutathione-S-Trfase_C_sf"/>
</dbReference>
<dbReference type="PROSITE" id="PS50405">
    <property type="entry name" value="GST_CTER"/>
    <property type="match status" value="1"/>
</dbReference>
<dbReference type="GO" id="GO:0004364">
    <property type="term" value="F:glutathione transferase activity"/>
    <property type="evidence" value="ECO:0007669"/>
    <property type="project" value="TreeGrafter"/>
</dbReference>
<dbReference type="Proteomes" id="UP000294547">
    <property type="component" value="Unassembled WGS sequence"/>
</dbReference>
<name>A0A4R6RLK5_9HYPH</name>
<dbReference type="SUPFAM" id="SSF47616">
    <property type="entry name" value="GST C-terminal domain-like"/>
    <property type="match status" value="1"/>
</dbReference>
<reference evidence="3 4" key="1">
    <citation type="submission" date="2019-03" db="EMBL/GenBank/DDBJ databases">
        <title>Genomic Encyclopedia of Type Strains, Phase IV (KMG-IV): sequencing the most valuable type-strain genomes for metagenomic binning, comparative biology and taxonomic classification.</title>
        <authorList>
            <person name="Goeker M."/>
        </authorList>
    </citation>
    <scope>NUCLEOTIDE SEQUENCE [LARGE SCALE GENOMIC DNA]</scope>
    <source>
        <strain evidence="3 4">DSM 102969</strain>
    </source>
</reference>
<dbReference type="Pfam" id="PF22041">
    <property type="entry name" value="GST_C_7"/>
    <property type="match status" value="1"/>
</dbReference>
<dbReference type="SFLD" id="SFLDS00019">
    <property type="entry name" value="Glutathione_Transferase_(cytos"/>
    <property type="match status" value="1"/>
</dbReference>
<dbReference type="InterPro" id="IPR040079">
    <property type="entry name" value="Glutathione_S-Trfase"/>
</dbReference>
<dbReference type="Pfam" id="PF13417">
    <property type="entry name" value="GST_N_3"/>
    <property type="match status" value="1"/>
</dbReference>
<comment type="caution">
    <text evidence="3">The sequence shown here is derived from an EMBL/GenBank/DDBJ whole genome shotgun (WGS) entry which is preliminary data.</text>
</comment>
<evidence type="ECO:0000259" key="1">
    <source>
        <dbReference type="PROSITE" id="PS50404"/>
    </source>
</evidence>
<protein>
    <submittedName>
        <fullName evidence="3">Glutathione S-transferase</fullName>
    </submittedName>
</protein>
<evidence type="ECO:0000313" key="3">
    <source>
        <dbReference type="EMBL" id="TDP86616.1"/>
    </source>
</evidence>
<gene>
    <name evidence="3" type="ORF">EDD54_0495</name>
</gene>
<dbReference type="Gene3D" id="3.40.30.10">
    <property type="entry name" value="Glutaredoxin"/>
    <property type="match status" value="1"/>
</dbReference>
<keyword evidence="4" id="KW-1185">Reference proteome</keyword>
<dbReference type="AlphaFoldDB" id="A0A4R6RLK5"/>
<dbReference type="GO" id="GO:0006559">
    <property type="term" value="P:L-phenylalanine catabolic process"/>
    <property type="evidence" value="ECO:0007669"/>
    <property type="project" value="TreeGrafter"/>
</dbReference>
<dbReference type="Gene3D" id="1.20.1050.10">
    <property type="match status" value="1"/>
</dbReference>
<feature type="domain" description="GST N-terminal" evidence="1">
    <location>
        <begin position="7"/>
        <end position="84"/>
    </location>
</feature>
<evidence type="ECO:0000259" key="2">
    <source>
        <dbReference type="PROSITE" id="PS50405"/>
    </source>
</evidence>
<accession>A0A4R6RLK5</accession>
<dbReference type="InterPro" id="IPR010987">
    <property type="entry name" value="Glutathione-S-Trfase_C-like"/>
</dbReference>
<dbReference type="InterPro" id="IPR036249">
    <property type="entry name" value="Thioredoxin-like_sf"/>
</dbReference>
<dbReference type="GO" id="GO:0016034">
    <property type="term" value="F:maleylacetoacetate isomerase activity"/>
    <property type="evidence" value="ECO:0007669"/>
    <property type="project" value="TreeGrafter"/>
</dbReference>
<dbReference type="RefSeq" id="WP_126536895.1">
    <property type="nucleotide sequence ID" value="NZ_BSPM01000008.1"/>
</dbReference>
<dbReference type="PANTHER" id="PTHR42673:SF21">
    <property type="entry name" value="GLUTATHIONE S-TRANSFERASE YFCF"/>
    <property type="match status" value="1"/>
</dbReference>
<organism evidence="3 4">
    <name type="scientific">Oharaeibacter diazotrophicus</name>
    <dbReference type="NCBI Taxonomy" id="1920512"/>
    <lineage>
        <taxon>Bacteria</taxon>
        <taxon>Pseudomonadati</taxon>
        <taxon>Pseudomonadota</taxon>
        <taxon>Alphaproteobacteria</taxon>
        <taxon>Hyphomicrobiales</taxon>
        <taxon>Pleomorphomonadaceae</taxon>
        <taxon>Oharaeibacter</taxon>
    </lineage>
</organism>
<sequence length="221" mass="24357">MTIRLYDLALADDTRPSPYASRVKMALALKGLDYETVPVGFTDIPGILGGGVTKTVPVLVDGDAVVVDSFAIAEHLEARYPGPALFQPGAGGRAAARFFESYAFRVIHAEAMPIMAKAIHDRLKPEDRAYFRSTREARLGRSLEEAFADHAARLPGYRKVFEPMRHVLAHGPYFGGDSPLYVDAILYGSVTWLMRVIDLDWLGGDVALTGWYDRCRALVAR</sequence>
<dbReference type="InterPro" id="IPR054416">
    <property type="entry name" value="GST_UstS-like_C"/>
</dbReference>
<dbReference type="OrthoDB" id="508035at2"/>
<keyword evidence="3" id="KW-0808">Transferase</keyword>
<evidence type="ECO:0000313" key="4">
    <source>
        <dbReference type="Proteomes" id="UP000294547"/>
    </source>
</evidence>
<dbReference type="SUPFAM" id="SSF52833">
    <property type="entry name" value="Thioredoxin-like"/>
    <property type="match status" value="1"/>
</dbReference>